<dbReference type="RefSeq" id="WP_126924840.1">
    <property type="nucleotide sequence ID" value="NZ_ML133700.1"/>
</dbReference>
<comment type="caution">
    <text evidence="1">The sequence shown here is derived from an EMBL/GenBank/DDBJ whole genome shotgun (WGS) entry which is preliminary data.</text>
</comment>
<accession>A0A432PBW7</accession>
<dbReference type="Proteomes" id="UP000278823">
    <property type="component" value="Unassembled WGS sequence"/>
</dbReference>
<gene>
    <name evidence="1" type="ORF">EFQ99_30300</name>
</gene>
<evidence type="ECO:0000313" key="1">
    <source>
        <dbReference type="EMBL" id="RUM20046.1"/>
    </source>
</evidence>
<protein>
    <submittedName>
        <fullName evidence="1">Uncharacterized protein</fullName>
    </submittedName>
</protein>
<name>A0A432PBW7_9HYPH</name>
<evidence type="ECO:0000313" key="2">
    <source>
        <dbReference type="Proteomes" id="UP000278823"/>
    </source>
</evidence>
<dbReference type="EMBL" id="RJTH01000016">
    <property type="protein sequence ID" value="RUM20046.1"/>
    <property type="molecule type" value="Genomic_DNA"/>
</dbReference>
<reference evidence="2" key="1">
    <citation type="submission" date="2018-11" db="EMBL/GenBank/DDBJ databases">
        <title>Rhizobium chutanense sp. nov., isolated from root nodules of Phaseolus vulgaris in China.</title>
        <authorList>
            <person name="Huo Y."/>
        </authorList>
    </citation>
    <scope>NUCLEOTIDE SEQUENCE [LARGE SCALE GENOMIC DNA]</scope>
    <source>
        <strain evidence="2">CCBAU 65647</strain>
    </source>
</reference>
<dbReference type="AlphaFoldDB" id="A0A432PBW7"/>
<organism evidence="1 2">
    <name type="scientific">Rhizobium vallis</name>
    <dbReference type="NCBI Taxonomy" id="634290"/>
    <lineage>
        <taxon>Bacteria</taxon>
        <taxon>Pseudomonadati</taxon>
        <taxon>Pseudomonadota</taxon>
        <taxon>Alphaproteobacteria</taxon>
        <taxon>Hyphomicrobiales</taxon>
        <taxon>Rhizobiaceae</taxon>
        <taxon>Rhizobium/Agrobacterium group</taxon>
        <taxon>Rhizobium</taxon>
    </lineage>
</organism>
<dbReference type="OrthoDB" id="8400262at2"/>
<sequence>MSKNDIPPHITLPAVPDSLRNDGWWLAEASGRQGIPAEANPVDMFIPTEKRHLREEQQWIQPIP</sequence>
<proteinExistence type="predicted"/>
<keyword evidence="2" id="KW-1185">Reference proteome</keyword>